<sequence length="166" mass="18097">MATVTFKGTPMTLVGTEVKVGDQAPDFTVLSNDLSEVKLSDFAGQVRLISVVPSVDTGVCAAQTKRFNEDVAKLDNVQVLTISADLPFAQARWAAENDLGYAKIYSDHRDLSFGEAYGVVMKELRLLARSVFIIDSNDKVVYTEYVSEGTNHPNYDEALKAAEAAK</sequence>
<gene>
    <name evidence="5" type="primary">tpx</name>
    <name evidence="7" type="ORF">ABB05_16680</name>
</gene>
<feature type="active site" description="Cysteine sulfenic acid (-SOH) intermediate" evidence="5">
    <location>
        <position position="60"/>
    </location>
</feature>
<dbReference type="OrthoDB" id="9781543at2"/>
<keyword evidence="5" id="KW-0560">Oxidoreductase</keyword>
<dbReference type="RefSeq" id="WP_057985240.1">
    <property type="nucleotide sequence ID" value="NZ_JAGGKH010000009.1"/>
</dbReference>
<dbReference type="NCBIfam" id="NF001808">
    <property type="entry name" value="PRK00522.1"/>
    <property type="match status" value="1"/>
</dbReference>
<comment type="caution">
    <text evidence="7">The sequence shown here is derived from an EMBL/GenBank/DDBJ whole genome shotgun (WGS) entry which is preliminary data.</text>
</comment>
<name>A0A177ZLJ2_9BACI</name>
<dbReference type="InterPro" id="IPR002065">
    <property type="entry name" value="TPX"/>
</dbReference>
<dbReference type="Pfam" id="PF08534">
    <property type="entry name" value="Redoxin"/>
    <property type="match status" value="1"/>
</dbReference>
<dbReference type="Proteomes" id="UP000077881">
    <property type="component" value="Unassembled WGS sequence"/>
</dbReference>
<dbReference type="HAMAP" id="MF_00269">
    <property type="entry name" value="Tpx"/>
    <property type="match status" value="1"/>
</dbReference>
<dbReference type="GO" id="GO:0008379">
    <property type="term" value="F:thioredoxin peroxidase activity"/>
    <property type="evidence" value="ECO:0007669"/>
    <property type="project" value="UniProtKB-UniRule"/>
</dbReference>
<keyword evidence="8" id="KW-1185">Reference proteome</keyword>
<dbReference type="InterPro" id="IPR036249">
    <property type="entry name" value="Thioredoxin-like_sf"/>
</dbReference>
<evidence type="ECO:0000256" key="2">
    <source>
        <dbReference type="ARBA" id="ARBA00022862"/>
    </source>
</evidence>
<dbReference type="PANTHER" id="PTHR43110:SF1">
    <property type="entry name" value="THIOL PEROXIDASE"/>
    <property type="match status" value="1"/>
</dbReference>
<evidence type="ECO:0000256" key="5">
    <source>
        <dbReference type="HAMAP-Rule" id="MF_00269"/>
    </source>
</evidence>
<dbReference type="AlphaFoldDB" id="A0A177ZLJ2"/>
<protein>
    <recommendedName>
        <fullName evidence="5">Thiol peroxidase</fullName>
        <shortName evidence="5">Tpx</shortName>
        <ecNumber evidence="5">1.11.1.24</ecNumber>
    </recommendedName>
    <alternativeName>
        <fullName evidence="5">Peroxiredoxin tpx</fullName>
        <shortName evidence="5">Prx</shortName>
    </alternativeName>
    <alternativeName>
        <fullName evidence="5">Thioredoxin peroxidase</fullName>
    </alternativeName>
    <alternativeName>
        <fullName evidence="5">Thioredoxin-dependent peroxiredoxin</fullName>
    </alternativeName>
</protein>
<comment type="subunit">
    <text evidence="5">Homodimer.</text>
</comment>
<dbReference type="InterPro" id="IPR013740">
    <property type="entry name" value="Redoxin"/>
</dbReference>
<dbReference type="STRING" id="217031.ABB05_16680"/>
<dbReference type="PROSITE" id="PS51352">
    <property type="entry name" value="THIOREDOXIN_2"/>
    <property type="match status" value="1"/>
</dbReference>
<dbReference type="CDD" id="cd03014">
    <property type="entry name" value="PRX_Atyp2cys"/>
    <property type="match status" value="1"/>
</dbReference>
<dbReference type="EC" id="1.11.1.24" evidence="5"/>
<evidence type="ECO:0000256" key="4">
    <source>
        <dbReference type="ARBA" id="ARBA00023284"/>
    </source>
</evidence>
<proteinExistence type="inferred from homology"/>
<dbReference type="PATRIC" id="fig|217031.6.peg.3610"/>
<comment type="catalytic activity">
    <reaction evidence="5">
        <text>a hydroperoxide + [thioredoxin]-dithiol = an alcohol + [thioredoxin]-disulfide + H2O</text>
        <dbReference type="Rhea" id="RHEA:62620"/>
        <dbReference type="Rhea" id="RHEA-COMP:10698"/>
        <dbReference type="Rhea" id="RHEA-COMP:10700"/>
        <dbReference type="ChEBI" id="CHEBI:15377"/>
        <dbReference type="ChEBI" id="CHEBI:29950"/>
        <dbReference type="ChEBI" id="CHEBI:30879"/>
        <dbReference type="ChEBI" id="CHEBI:35924"/>
        <dbReference type="ChEBI" id="CHEBI:50058"/>
        <dbReference type="EC" id="1.11.1.24"/>
    </reaction>
</comment>
<dbReference type="EMBL" id="LDJR01000057">
    <property type="protein sequence ID" value="OAK68190.1"/>
    <property type="molecule type" value="Genomic_DNA"/>
</dbReference>
<keyword evidence="4 5" id="KW-0676">Redox-active center</keyword>
<evidence type="ECO:0000313" key="8">
    <source>
        <dbReference type="Proteomes" id="UP000077881"/>
    </source>
</evidence>
<feature type="domain" description="Thioredoxin" evidence="6">
    <location>
        <begin position="18"/>
        <end position="166"/>
    </location>
</feature>
<comment type="similarity">
    <text evidence="5">Belongs to the peroxiredoxin family. Tpx subfamily.</text>
</comment>
<organism evidence="7 8">
    <name type="scientific">Lederbergia galactosidilytica</name>
    <dbReference type="NCBI Taxonomy" id="217031"/>
    <lineage>
        <taxon>Bacteria</taxon>
        <taxon>Bacillati</taxon>
        <taxon>Bacillota</taxon>
        <taxon>Bacilli</taxon>
        <taxon>Bacillales</taxon>
        <taxon>Bacillaceae</taxon>
        <taxon>Lederbergia</taxon>
    </lineage>
</organism>
<comment type="function">
    <text evidence="5">Thiol-specific peroxidase that catalyzes the reduction of hydrogen peroxide and organic hydroperoxides to water and alcohols, respectively. Plays a role in cell protection against oxidative stress by detoxifying peroxides.</text>
</comment>
<dbReference type="InterPro" id="IPR013766">
    <property type="entry name" value="Thioredoxin_domain"/>
</dbReference>
<evidence type="ECO:0000313" key="7">
    <source>
        <dbReference type="EMBL" id="OAK68190.1"/>
    </source>
</evidence>
<keyword evidence="2 5" id="KW-0049">Antioxidant</keyword>
<dbReference type="InterPro" id="IPR050455">
    <property type="entry name" value="Tpx_Peroxidase_subfamily"/>
</dbReference>
<comment type="caution">
    <text evidence="5">Lacks conserved residue(s) required for the propagation of feature annotation.</text>
</comment>
<evidence type="ECO:0000259" key="6">
    <source>
        <dbReference type="PROSITE" id="PS51352"/>
    </source>
</evidence>
<keyword evidence="1 5" id="KW-0575">Peroxidase</keyword>
<dbReference type="PANTHER" id="PTHR43110">
    <property type="entry name" value="THIOL PEROXIDASE"/>
    <property type="match status" value="1"/>
</dbReference>
<accession>A0A177ZLJ2</accession>
<dbReference type="SUPFAM" id="SSF52833">
    <property type="entry name" value="Thioredoxin-like"/>
    <property type="match status" value="1"/>
</dbReference>
<evidence type="ECO:0000256" key="3">
    <source>
        <dbReference type="ARBA" id="ARBA00023157"/>
    </source>
</evidence>
<keyword evidence="3" id="KW-1015">Disulfide bond</keyword>
<reference evidence="7 8" key="1">
    <citation type="submission" date="2015-05" db="EMBL/GenBank/DDBJ databases">
        <title>Comparison of genome.</title>
        <authorList>
            <person name="Zheng Z."/>
            <person name="Sun M."/>
        </authorList>
    </citation>
    <scope>NUCLEOTIDE SEQUENCE [LARGE SCALE GENOMIC DNA]</scope>
    <source>
        <strain evidence="7 8">G25-74</strain>
    </source>
</reference>
<dbReference type="Gene3D" id="3.40.30.10">
    <property type="entry name" value="Glutaredoxin"/>
    <property type="match status" value="1"/>
</dbReference>
<evidence type="ECO:0000256" key="1">
    <source>
        <dbReference type="ARBA" id="ARBA00022559"/>
    </source>
</evidence>